<evidence type="ECO:0000313" key="3">
    <source>
        <dbReference type="Proteomes" id="UP000305948"/>
    </source>
</evidence>
<protein>
    <submittedName>
        <fullName evidence="2">Uncharacterized protein</fullName>
    </submittedName>
</protein>
<name>A0A5C3MZE8_9AGAM</name>
<dbReference type="PROSITE" id="PS51257">
    <property type="entry name" value="PROKAR_LIPOPROTEIN"/>
    <property type="match status" value="1"/>
</dbReference>
<dbReference type="EMBL" id="ML213527">
    <property type="protein sequence ID" value="TFK46871.1"/>
    <property type="molecule type" value="Genomic_DNA"/>
</dbReference>
<dbReference type="AlphaFoldDB" id="A0A5C3MZE8"/>
<proteinExistence type="predicted"/>
<dbReference type="Proteomes" id="UP000305948">
    <property type="component" value="Unassembled WGS sequence"/>
</dbReference>
<evidence type="ECO:0000256" key="1">
    <source>
        <dbReference type="SAM" id="MobiDB-lite"/>
    </source>
</evidence>
<reference evidence="2 3" key="1">
    <citation type="journal article" date="2019" name="Nat. Ecol. Evol.">
        <title>Megaphylogeny resolves global patterns of mushroom evolution.</title>
        <authorList>
            <person name="Varga T."/>
            <person name="Krizsan K."/>
            <person name="Foldi C."/>
            <person name="Dima B."/>
            <person name="Sanchez-Garcia M."/>
            <person name="Sanchez-Ramirez S."/>
            <person name="Szollosi G.J."/>
            <person name="Szarkandi J.G."/>
            <person name="Papp V."/>
            <person name="Albert L."/>
            <person name="Andreopoulos W."/>
            <person name="Angelini C."/>
            <person name="Antonin V."/>
            <person name="Barry K.W."/>
            <person name="Bougher N.L."/>
            <person name="Buchanan P."/>
            <person name="Buyck B."/>
            <person name="Bense V."/>
            <person name="Catcheside P."/>
            <person name="Chovatia M."/>
            <person name="Cooper J."/>
            <person name="Damon W."/>
            <person name="Desjardin D."/>
            <person name="Finy P."/>
            <person name="Geml J."/>
            <person name="Haridas S."/>
            <person name="Hughes K."/>
            <person name="Justo A."/>
            <person name="Karasinski D."/>
            <person name="Kautmanova I."/>
            <person name="Kiss B."/>
            <person name="Kocsube S."/>
            <person name="Kotiranta H."/>
            <person name="LaButti K.M."/>
            <person name="Lechner B.E."/>
            <person name="Liimatainen K."/>
            <person name="Lipzen A."/>
            <person name="Lukacs Z."/>
            <person name="Mihaltcheva S."/>
            <person name="Morgado L.N."/>
            <person name="Niskanen T."/>
            <person name="Noordeloos M.E."/>
            <person name="Ohm R.A."/>
            <person name="Ortiz-Santana B."/>
            <person name="Ovrebo C."/>
            <person name="Racz N."/>
            <person name="Riley R."/>
            <person name="Savchenko A."/>
            <person name="Shiryaev A."/>
            <person name="Soop K."/>
            <person name="Spirin V."/>
            <person name="Szebenyi C."/>
            <person name="Tomsovsky M."/>
            <person name="Tulloss R.E."/>
            <person name="Uehling J."/>
            <person name="Grigoriev I.V."/>
            <person name="Vagvolgyi C."/>
            <person name="Papp T."/>
            <person name="Martin F.M."/>
            <person name="Miettinen O."/>
            <person name="Hibbett D.S."/>
            <person name="Nagy L.G."/>
        </authorList>
    </citation>
    <scope>NUCLEOTIDE SEQUENCE [LARGE SCALE GENOMIC DNA]</scope>
    <source>
        <strain evidence="2 3">OMC1185</strain>
    </source>
</reference>
<accession>A0A5C3MZE8</accession>
<sequence>MASRDTECAQYPDGFNQPSSTISCSALRDERSSEDAGQQGGQADWGLGCIEFVSSLLSRCMFAARLLRPVFPLLITILEAAQAPASKGGRSVIDIRLKMPQPNM</sequence>
<keyword evidence="3" id="KW-1185">Reference proteome</keyword>
<gene>
    <name evidence="2" type="ORF">OE88DRAFT_872380</name>
</gene>
<evidence type="ECO:0000313" key="2">
    <source>
        <dbReference type="EMBL" id="TFK46871.1"/>
    </source>
</evidence>
<feature type="region of interest" description="Disordered" evidence="1">
    <location>
        <begin position="1"/>
        <end position="41"/>
    </location>
</feature>
<organism evidence="2 3">
    <name type="scientific">Heliocybe sulcata</name>
    <dbReference type="NCBI Taxonomy" id="5364"/>
    <lineage>
        <taxon>Eukaryota</taxon>
        <taxon>Fungi</taxon>
        <taxon>Dikarya</taxon>
        <taxon>Basidiomycota</taxon>
        <taxon>Agaricomycotina</taxon>
        <taxon>Agaricomycetes</taxon>
        <taxon>Gloeophyllales</taxon>
        <taxon>Gloeophyllaceae</taxon>
        <taxon>Heliocybe</taxon>
    </lineage>
</organism>